<keyword evidence="2" id="KW-1185">Reference proteome</keyword>
<comment type="caution">
    <text evidence="1">The sequence shown here is derived from an EMBL/GenBank/DDBJ whole genome shotgun (WGS) entry which is preliminary data.</text>
</comment>
<evidence type="ECO:0000313" key="2">
    <source>
        <dbReference type="Proteomes" id="UP000322873"/>
    </source>
</evidence>
<sequence>MGNVMTRRYVFPCDIKKLFTLCRVARLGFASGIDVDIQVNLCRMKSLLMEGWSSAVTNFKLPLSSK</sequence>
<gene>
    <name evidence="1" type="ORF">EYC84_003150</name>
</gene>
<accession>A0A5M9JVR1</accession>
<dbReference type="Proteomes" id="UP000322873">
    <property type="component" value="Unassembled WGS sequence"/>
</dbReference>
<dbReference type="EMBL" id="VICG01000004">
    <property type="protein sequence ID" value="KAA8572543.1"/>
    <property type="molecule type" value="Genomic_DNA"/>
</dbReference>
<evidence type="ECO:0000313" key="1">
    <source>
        <dbReference type="EMBL" id="KAA8572543.1"/>
    </source>
</evidence>
<name>A0A5M9JVR1_MONFR</name>
<reference evidence="1 2" key="1">
    <citation type="submission" date="2019-06" db="EMBL/GenBank/DDBJ databases">
        <title>Genome Sequence of the Brown Rot Fungal Pathogen Monilinia fructicola.</title>
        <authorList>
            <person name="De Miccolis Angelini R.M."/>
            <person name="Landi L."/>
            <person name="Abate D."/>
            <person name="Pollastro S."/>
            <person name="Romanazzi G."/>
            <person name="Faretra F."/>
        </authorList>
    </citation>
    <scope>NUCLEOTIDE SEQUENCE [LARGE SCALE GENOMIC DNA]</scope>
    <source>
        <strain evidence="1 2">Mfrc123</strain>
    </source>
</reference>
<dbReference type="AlphaFoldDB" id="A0A5M9JVR1"/>
<organism evidence="1 2">
    <name type="scientific">Monilinia fructicola</name>
    <name type="common">Brown rot fungus</name>
    <name type="synonym">Ciboria fructicola</name>
    <dbReference type="NCBI Taxonomy" id="38448"/>
    <lineage>
        <taxon>Eukaryota</taxon>
        <taxon>Fungi</taxon>
        <taxon>Dikarya</taxon>
        <taxon>Ascomycota</taxon>
        <taxon>Pezizomycotina</taxon>
        <taxon>Leotiomycetes</taxon>
        <taxon>Helotiales</taxon>
        <taxon>Sclerotiniaceae</taxon>
        <taxon>Monilinia</taxon>
    </lineage>
</organism>
<protein>
    <submittedName>
        <fullName evidence="1">Uncharacterized protein</fullName>
    </submittedName>
</protein>
<proteinExistence type="predicted"/>